<name>A0A382TPF3_9ZZZZ</name>
<feature type="non-terminal residue" evidence="2">
    <location>
        <position position="1"/>
    </location>
</feature>
<dbReference type="AlphaFoldDB" id="A0A382TPF3"/>
<protein>
    <recommendedName>
        <fullName evidence="1">PD-(D/E)XK endonuclease-like domain-containing protein</fullName>
    </recommendedName>
</protein>
<proteinExistence type="predicted"/>
<dbReference type="InterPro" id="IPR038726">
    <property type="entry name" value="PDDEXK_AddAB-type"/>
</dbReference>
<accession>A0A382TPF3</accession>
<organism evidence="2">
    <name type="scientific">marine metagenome</name>
    <dbReference type="NCBI Taxonomy" id="408172"/>
    <lineage>
        <taxon>unclassified sequences</taxon>
        <taxon>metagenomes</taxon>
        <taxon>ecological metagenomes</taxon>
    </lineage>
</organism>
<reference evidence="2" key="1">
    <citation type="submission" date="2018-05" db="EMBL/GenBank/DDBJ databases">
        <authorList>
            <person name="Lanie J.A."/>
            <person name="Ng W.-L."/>
            <person name="Kazmierczak K.M."/>
            <person name="Andrzejewski T.M."/>
            <person name="Davidsen T.M."/>
            <person name="Wayne K.J."/>
            <person name="Tettelin H."/>
            <person name="Glass J.I."/>
            <person name="Rusch D."/>
            <person name="Podicherti R."/>
            <person name="Tsui H.-C.T."/>
            <person name="Winkler M.E."/>
        </authorList>
    </citation>
    <scope>NUCLEOTIDE SEQUENCE</scope>
</reference>
<gene>
    <name evidence="2" type="ORF">METZ01_LOCUS376182</name>
</gene>
<feature type="domain" description="PD-(D/E)XK endonuclease-like" evidence="1">
    <location>
        <begin position="3"/>
        <end position="232"/>
    </location>
</feature>
<dbReference type="Gene3D" id="3.90.320.10">
    <property type="match status" value="1"/>
</dbReference>
<dbReference type="EMBL" id="UINC01137781">
    <property type="protein sequence ID" value="SVD23328.1"/>
    <property type="molecule type" value="Genomic_DNA"/>
</dbReference>
<dbReference type="Pfam" id="PF12705">
    <property type="entry name" value="PDDEXK_1"/>
    <property type="match status" value="1"/>
</dbReference>
<evidence type="ECO:0000259" key="1">
    <source>
        <dbReference type="Pfam" id="PF12705"/>
    </source>
</evidence>
<dbReference type="InterPro" id="IPR011604">
    <property type="entry name" value="PDDEXK-like_dom_sf"/>
</dbReference>
<evidence type="ECO:0000313" key="2">
    <source>
        <dbReference type="EMBL" id="SVD23328.1"/>
    </source>
</evidence>
<sequence length="240" mass="28197">AGRGQLIHRVLEYLWRELKTSDNLQSLSETKQDDIVCSVVSEAIENYKYRKPETFKPWFIRLEQLRLRDLLKEWLKIESNRSKFEVLEKEEKKIVTFGGIEFHLRVDRIDKLADDSYLIIDYKTGTATKRNWGKDRPKEPQLPLYAITSEYSLSGLAYAILKSGELRFDGYVEHDNIFPEAKKVEVCSTKERLDDWKDTLGNLADEFVKGNAVVNPRETSVCRYCHLDSLCRIEERKREK</sequence>